<name>A0A2K8UAK4_9GAMM</name>
<dbReference type="SUPFAM" id="SSF110087">
    <property type="entry name" value="DR1885-like metal-binding protein"/>
    <property type="match status" value="1"/>
</dbReference>
<proteinExistence type="predicted"/>
<evidence type="ECO:0000313" key="3">
    <source>
        <dbReference type="Proteomes" id="UP000232638"/>
    </source>
</evidence>
<dbReference type="OrthoDB" id="9796962at2"/>
<dbReference type="Gene3D" id="2.60.40.1890">
    <property type="entry name" value="PCu(A)C copper chaperone"/>
    <property type="match status" value="1"/>
</dbReference>
<sequence length="156" mass="16252">MSRSRVRSLFTVALLALAPVVWAAGPAAVTVSDPYARAVPPGQPNSGVFMTLRNASDQPRALVAAKSPAAKTVELHTHTNDGGVMRMRKIERIEIPAGASVQLKPGGLHVMLIGLNGDLTPGGTVALDLSFDDGSQAQVQAPVRTIETAPMAPMAH</sequence>
<protein>
    <recommendedName>
        <fullName evidence="4">Copper chaperone PCu(A)C</fullName>
    </recommendedName>
</protein>
<keyword evidence="3" id="KW-1185">Reference proteome</keyword>
<keyword evidence="1" id="KW-0732">Signal</keyword>
<feature type="chain" id="PRO_5014875202" description="Copper chaperone PCu(A)C" evidence="1">
    <location>
        <begin position="24"/>
        <end position="156"/>
    </location>
</feature>
<dbReference type="PANTHER" id="PTHR36302">
    <property type="entry name" value="BLR7088 PROTEIN"/>
    <property type="match status" value="1"/>
</dbReference>
<evidence type="ECO:0000313" key="2">
    <source>
        <dbReference type="EMBL" id="AUB82618.1"/>
    </source>
</evidence>
<dbReference type="EMBL" id="CP020370">
    <property type="protein sequence ID" value="AUB82618.1"/>
    <property type="molecule type" value="Genomic_DNA"/>
</dbReference>
<evidence type="ECO:0000256" key="1">
    <source>
        <dbReference type="SAM" id="SignalP"/>
    </source>
</evidence>
<dbReference type="RefSeq" id="WP_100920338.1">
    <property type="nucleotide sequence ID" value="NZ_CP020370.1"/>
</dbReference>
<reference evidence="2 3" key="1">
    <citation type="submission" date="2017-03" db="EMBL/GenBank/DDBJ databases">
        <title>Complete genome sequence of Candidatus 'Thiodictyon syntrophicum' sp. nov. strain Cad16T, a photolithoautotroph purple sulfur bacterium isolated from an alpine meromictic lake.</title>
        <authorList>
            <person name="Luedin S.M."/>
            <person name="Pothier J.F."/>
            <person name="Danza F."/>
            <person name="Storelli N."/>
            <person name="Wittwer M."/>
            <person name="Tonolla M."/>
        </authorList>
    </citation>
    <scope>NUCLEOTIDE SEQUENCE [LARGE SCALE GENOMIC DNA]</scope>
    <source>
        <strain evidence="2 3">Cad16T</strain>
    </source>
</reference>
<evidence type="ECO:0008006" key="4">
    <source>
        <dbReference type="Google" id="ProtNLM"/>
    </source>
</evidence>
<gene>
    <name evidence="2" type="ORF">THSYN_17815</name>
</gene>
<dbReference type="KEGG" id="tsy:THSYN_17815"/>
<dbReference type="Pfam" id="PF04314">
    <property type="entry name" value="PCuAC"/>
    <property type="match status" value="1"/>
</dbReference>
<dbReference type="Proteomes" id="UP000232638">
    <property type="component" value="Chromosome"/>
</dbReference>
<dbReference type="InterPro" id="IPR058248">
    <property type="entry name" value="Lxx211020-like"/>
</dbReference>
<dbReference type="InterPro" id="IPR007410">
    <property type="entry name" value="LpqE-like"/>
</dbReference>
<dbReference type="InterPro" id="IPR036182">
    <property type="entry name" value="PCuAC_sf"/>
</dbReference>
<organism evidence="2 3">
    <name type="scientific">Candidatus Thiodictyon syntrophicum</name>
    <dbReference type="NCBI Taxonomy" id="1166950"/>
    <lineage>
        <taxon>Bacteria</taxon>
        <taxon>Pseudomonadati</taxon>
        <taxon>Pseudomonadota</taxon>
        <taxon>Gammaproteobacteria</taxon>
        <taxon>Chromatiales</taxon>
        <taxon>Chromatiaceae</taxon>
        <taxon>Thiodictyon</taxon>
    </lineage>
</organism>
<feature type="signal peptide" evidence="1">
    <location>
        <begin position="1"/>
        <end position="23"/>
    </location>
</feature>
<accession>A0A2K8UAK4</accession>
<dbReference type="PANTHER" id="PTHR36302:SF1">
    <property type="entry name" value="COPPER CHAPERONE PCU(A)C"/>
    <property type="match status" value="1"/>
</dbReference>
<dbReference type="AlphaFoldDB" id="A0A2K8UAK4"/>